<dbReference type="KEGG" id="xeu:XSP_000598"/>
<dbReference type="RefSeq" id="WP_104573314.1">
    <property type="nucleotide sequence ID" value="NZ_HG999363.1"/>
</dbReference>
<dbReference type="AlphaFoldDB" id="A0A381LL22"/>
<gene>
    <name evidence="2" type="ORF">CPBF424_06230</name>
    <name evidence="1" type="ORF">XSP_000598</name>
</gene>
<protein>
    <submittedName>
        <fullName evidence="1">Benenodin family lasso peptide</fullName>
    </submittedName>
</protein>
<dbReference type="NCBIfam" id="NF033522">
    <property type="entry name" value="lasso_benenodin"/>
    <property type="match status" value="1"/>
</dbReference>
<accession>A0A6V7MLQ5</accession>
<sequence>MDTSNNDAHTTTSGQDLIVLGIASLDTQGGPLAGEEMGGITTLGISQD</sequence>
<evidence type="ECO:0000313" key="2">
    <source>
        <dbReference type="EMBL" id="SUZ26861.1"/>
    </source>
</evidence>
<dbReference type="Pfam" id="PF24178">
    <property type="entry name" value="Subterisin"/>
    <property type="match status" value="1"/>
</dbReference>
<reference evidence="2 3" key="1">
    <citation type="submission" date="2018-06" db="EMBL/GenBank/DDBJ databases">
        <authorList>
            <person name="Pothier F. J."/>
        </authorList>
    </citation>
    <scope>NUCLEOTIDE SEQUENCE [LARGE SCALE GENOMIC DNA]</scope>
    <source>
        <strain evidence="2 3">CPBF 424</strain>
    </source>
</reference>
<keyword evidence="3" id="KW-1185">Reference proteome</keyword>
<dbReference type="EMBL" id="LR861803">
    <property type="protein sequence ID" value="CAD1787429.1"/>
    <property type="molecule type" value="Genomic_DNA"/>
</dbReference>
<organism evidence="1 4">
    <name type="scientific">Xanthomonas euroxanthea</name>
    <dbReference type="NCBI Taxonomy" id="2259622"/>
    <lineage>
        <taxon>Bacteria</taxon>
        <taxon>Pseudomonadati</taxon>
        <taxon>Pseudomonadota</taxon>
        <taxon>Gammaproteobacteria</taxon>
        <taxon>Lysobacterales</taxon>
        <taxon>Lysobacteraceae</taxon>
        <taxon>Xanthomonas</taxon>
    </lineage>
</organism>
<evidence type="ECO:0000313" key="4">
    <source>
        <dbReference type="Proteomes" id="UP000515493"/>
    </source>
</evidence>
<accession>A0A381LL22</accession>
<dbReference type="InterPro" id="IPR049805">
    <property type="entry name" value="Lasso_benenodin"/>
</dbReference>
<evidence type="ECO:0000313" key="1">
    <source>
        <dbReference type="EMBL" id="CAD1787429.1"/>
    </source>
</evidence>
<dbReference type="Proteomes" id="UP000515493">
    <property type="component" value="Chromosome"/>
</dbReference>
<dbReference type="EMBL" id="UIHB01000001">
    <property type="protein sequence ID" value="SUZ26861.1"/>
    <property type="molecule type" value="Genomic_DNA"/>
</dbReference>
<dbReference type="GeneID" id="79387941"/>
<dbReference type="Proteomes" id="UP000254168">
    <property type="component" value="Unassembled WGS sequence"/>
</dbReference>
<evidence type="ECO:0000313" key="3">
    <source>
        <dbReference type="Proteomes" id="UP000254168"/>
    </source>
</evidence>
<name>A0A381LL22_9XANT</name>
<proteinExistence type="predicted"/>
<reference evidence="1 4" key="2">
    <citation type="submission" date="2020-07" db="EMBL/GenBank/DDBJ databases">
        <authorList>
            <person name="Teixeira M."/>
        </authorList>
    </citation>
    <scope>NUCLEOTIDE SEQUENCE [LARGE SCALE GENOMIC DNA]</scope>
    <source>
        <strain evidence="1">1</strain>
    </source>
</reference>